<gene>
    <name evidence="3" type="ORF">SAMN04489740_3994</name>
</gene>
<dbReference type="EMBL" id="FNTV01000002">
    <property type="protein sequence ID" value="SEF10450.1"/>
    <property type="molecule type" value="Genomic_DNA"/>
</dbReference>
<dbReference type="AlphaFoldDB" id="A0A1H5P9S4"/>
<proteinExistence type="predicted"/>
<name>A0A1H5P9S4_9MICC</name>
<dbReference type="RefSeq" id="WP_074713461.1">
    <property type="nucleotide sequence ID" value="NZ_FNTV01000002.1"/>
</dbReference>
<keyword evidence="2" id="KW-0472">Membrane</keyword>
<feature type="region of interest" description="Disordered" evidence="1">
    <location>
        <begin position="1"/>
        <end position="21"/>
    </location>
</feature>
<sequence>MNDESTNSQNPSDGQEPDPAVHAGAKVTPVVASTSLLATEAVKTTPKRLWAVDAIRDKRWGWGMIAGIVVVALVAFSFILGGFFKDKSTADDDVAAGPLTTASTPSASDASATPTLQAGLDKQAAGDPLGSAEDIRKRQALVRKGINQGVNGLHLPIETTDPIEFAGAFAMAVYGFDSTAASADEYFDNLWQWYTPYTKPARPKWNRDALSQSQSEELQRPAYEMLKSRSMINDVVVDTAYIDDEIAGLGASQLPFPVGASVPGGKGSHLVVVALDIQAYSTEKQAPQDTMPIVPARQQKIVQMVVLCPGFAGYTGSSCKAVYESSSADAWYTNLEKEWIFRS</sequence>
<reference evidence="3 4" key="1">
    <citation type="submission" date="2016-10" db="EMBL/GenBank/DDBJ databases">
        <authorList>
            <person name="de Groot N.N."/>
        </authorList>
    </citation>
    <scope>NUCLEOTIDE SEQUENCE [LARGE SCALE GENOMIC DNA]</scope>
    <source>
        <strain evidence="3 4">DSM 22274</strain>
    </source>
</reference>
<evidence type="ECO:0000313" key="4">
    <source>
        <dbReference type="Proteomes" id="UP000182725"/>
    </source>
</evidence>
<protein>
    <submittedName>
        <fullName evidence="3">Uncharacterized protein</fullName>
    </submittedName>
</protein>
<feature type="transmembrane region" description="Helical" evidence="2">
    <location>
        <begin position="60"/>
        <end position="84"/>
    </location>
</feature>
<accession>A0A1H5P9S4</accession>
<keyword evidence="2" id="KW-1133">Transmembrane helix</keyword>
<evidence type="ECO:0000256" key="1">
    <source>
        <dbReference type="SAM" id="MobiDB-lite"/>
    </source>
</evidence>
<keyword evidence="2" id="KW-0812">Transmembrane</keyword>
<organism evidence="3 4">
    <name type="scientific">Arthrobacter alpinus</name>
    <dbReference type="NCBI Taxonomy" id="656366"/>
    <lineage>
        <taxon>Bacteria</taxon>
        <taxon>Bacillati</taxon>
        <taxon>Actinomycetota</taxon>
        <taxon>Actinomycetes</taxon>
        <taxon>Micrococcales</taxon>
        <taxon>Micrococcaceae</taxon>
        <taxon>Arthrobacter</taxon>
    </lineage>
</organism>
<evidence type="ECO:0000256" key="2">
    <source>
        <dbReference type="SAM" id="Phobius"/>
    </source>
</evidence>
<evidence type="ECO:0000313" key="3">
    <source>
        <dbReference type="EMBL" id="SEF10450.1"/>
    </source>
</evidence>
<dbReference type="Proteomes" id="UP000182725">
    <property type="component" value="Unassembled WGS sequence"/>
</dbReference>
<feature type="compositionally biased region" description="Polar residues" evidence="1">
    <location>
        <begin position="1"/>
        <end position="13"/>
    </location>
</feature>